<evidence type="ECO:0000256" key="3">
    <source>
        <dbReference type="ARBA" id="ARBA00023125"/>
    </source>
</evidence>
<dbReference type="PRINTS" id="PR00039">
    <property type="entry name" value="HTHLYSR"/>
</dbReference>
<dbReference type="PANTHER" id="PTHR30537:SF79">
    <property type="entry name" value="TRANSCRIPTIONAL REGULATOR-RELATED"/>
    <property type="match status" value="1"/>
</dbReference>
<dbReference type="Proteomes" id="UP001352263">
    <property type="component" value="Unassembled WGS sequence"/>
</dbReference>
<dbReference type="RefSeq" id="WP_326505860.1">
    <property type="nucleotide sequence ID" value="NZ_JAWIIV010000005.1"/>
</dbReference>
<dbReference type="SUPFAM" id="SSF46785">
    <property type="entry name" value="Winged helix' DNA-binding domain"/>
    <property type="match status" value="1"/>
</dbReference>
<proteinExistence type="inferred from homology"/>
<sequence length="310" mass="34267">MHYRLPPLPAVRAFEAAARLGGFQAAGEELHVSAGAVAHQVKQLEAWLGVPLFQRLARGVVLTGAGRQYAQALRPLLNGLAEVSEAARRQGDERVVTVTSVPSLVSRWLLPRLGRLRERHPEIDMRLLASLHPVDFLNEGVDVAIRLGTGPYPGLKADVLMEEWFSAVCSPAFKAAAPDLKEPADLLRYPLLHDELEPRIPDEILWPRWLQHFGVRYAGSNRPSFSHTYLTLEAAATGQGVAIAAEPFIEEDLRSGRLVRLLPHRMRGPYRFHLLRLPEAEARPAVKAFCDWVMEEARGSEAEGVAGATV</sequence>
<dbReference type="CDD" id="cd08432">
    <property type="entry name" value="PBP2_GcdR_TrpI_HvrB_AmpR_like"/>
    <property type="match status" value="1"/>
</dbReference>
<reference evidence="6 7" key="1">
    <citation type="submission" date="2023-10" db="EMBL/GenBank/DDBJ databases">
        <title>Noviherbaspirillum sp. CPCC 100848 genome assembly.</title>
        <authorList>
            <person name="Li X.Y."/>
            <person name="Fang X.M."/>
        </authorList>
    </citation>
    <scope>NUCLEOTIDE SEQUENCE [LARGE SCALE GENOMIC DNA]</scope>
    <source>
        <strain evidence="6 7">CPCC 100848</strain>
    </source>
</reference>
<dbReference type="EMBL" id="JAWIIV010000005">
    <property type="protein sequence ID" value="MEC4719142.1"/>
    <property type="molecule type" value="Genomic_DNA"/>
</dbReference>
<evidence type="ECO:0000313" key="7">
    <source>
        <dbReference type="Proteomes" id="UP001352263"/>
    </source>
</evidence>
<dbReference type="PROSITE" id="PS50931">
    <property type="entry name" value="HTH_LYSR"/>
    <property type="match status" value="1"/>
</dbReference>
<keyword evidence="2" id="KW-0805">Transcription regulation</keyword>
<keyword evidence="7" id="KW-1185">Reference proteome</keyword>
<evidence type="ECO:0000259" key="5">
    <source>
        <dbReference type="PROSITE" id="PS50931"/>
    </source>
</evidence>
<dbReference type="PANTHER" id="PTHR30537">
    <property type="entry name" value="HTH-TYPE TRANSCRIPTIONAL REGULATOR"/>
    <property type="match status" value="1"/>
</dbReference>
<dbReference type="InterPro" id="IPR036390">
    <property type="entry name" value="WH_DNA-bd_sf"/>
</dbReference>
<accession>A0ABU6J775</accession>
<evidence type="ECO:0000256" key="4">
    <source>
        <dbReference type="ARBA" id="ARBA00023163"/>
    </source>
</evidence>
<dbReference type="InterPro" id="IPR036388">
    <property type="entry name" value="WH-like_DNA-bd_sf"/>
</dbReference>
<name>A0ABU6J775_9BURK</name>
<dbReference type="SUPFAM" id="SSF53850">
    <property type="entry name" value="Periplasmic binding protein-like II"/>
    <property type="match status" value="1"/>
</dbReference>
<dbReference type="Gene3D" id="1.10.10.10">
    <property type="entry name" value="Winged helix-like DNA-binding domain superfamily/Winged helix DNA-binding domain"/>
    <property type="match status" value="1"/>
</dbReference>
<dbReference type="NCBIfam" id="NF008352">
    <property type="entry name" value="PRK11139.1"/>
    <property type="match status" value="1"/>
</dbReference>
<dbReference type="InterPro" id="IPR000847">
    <property type="entry name" value="LysR_HTH_N"/>
</dbReference>
<gene>
    <name evidence="6" type="primary">gcvA</name>
    <name evidence="6" type="ORF">RY831_08280</name>
</gene>
<organism evidence="6 7">
    <name type="scientific">Noviherbaspirillum album</name>
    <dbReference type="NCBI Taxonomy" id="3080276"/>
    <lineage>
        <taxon>Bacteria</taxon>
        <taxon>Pseudomonadati</taxon>
        <taxon>Pseudomonadota</taxon>
        <taxon>Betaproteobacteria</taxon>
        <taxon>Burkholderiales</taxon>
        <taxon>Oxalobacteraceae</taxon>
        <taxon>Noviherbaspirillum</taxon>
    </lineage>
</organism>
<feature type="domain" description="HTH lysR-type" evidence="5">
    <location>
        <begin position="6"/>
        <end position="63"/>
    </location>
</feature>
<keyword evidence="4" id="KW-0804">Transcription</keyword>
<keyword evidence="3" id="KW-0238">DNA-binding</keyword>
<dbReference type="InterPro" id="IPR005119">
    <property type="entry name" value="LysR_subst-bd"/>
</dbReference>
<dbReference type="Pfam" id="PF00126">
    <property type="entry name" value="HTH_1"/>
    <property type="match status" value="1"/>
</dbReference>
<comment type="similarity">
    <text evidence="1">Belongs to the LysR transcriptional regulatory family.</text>
</comment>
<dbReference type="Pfam" id="PF03466">
    <property type="entry name" value="LysR_substrate"/>
    <property type="match status" value="1"/>
</dbReference>
<dbReference type="InterPro" id="IPR058163">
    <property type="entry name" value="LysR-type_TF_proteobact-type"/>
</dbReference>
<evidence type="ECO:0000313" key="6">
    <source>
        <dbReference type="EMBL" id="MEC4719142.1"/>
    </source>
</evidence>
<comment type="caution">
    <text evidence="6">The sequence shown here is derived from an EMBL/GenBank/DDBJ whole genome shotgun (WGS) entry which is preliminary data.</text>
</comment>
<dbReference type="Gene3D" id="3.40.190.10">
    <property type="entry name" value="Periplasmic binding protein-like II"/>
    <property type="match status" value="2"/>
</dbReference>
<protein>
    <submittedName>
        <fullName evidence="6">Transcriptional regulator GcvA</fullName>
    </submittedName>
</protein>
<evidence type="ECO:0000256" key="1">
    <source>
        <dbReference type="ARBA" id="ARBA00009437"/>
    </source>
</evidence>
<evidence type="ECO:0000256" key="2">
    <source>
        <dbReference type="ARBA" id="ARBA00023015"/>
    </source>
</evidence>